<keyword evidence="3" id="KW-1185">Reference proteome</keyword>
<evidence type="ECO:0000259" key="1">
    <source>
        <dbReference type="Pfam" id="PF13302"/>
    </source>
</evidence>
<dbReference type="Proteomes" id="UP000316560">
    <property type="component" value="Unassembled WGS sequence"/>
</dbReference>
<dbReference type="PANTHER" id="PTHR43610:SF1">
    <property type="entry name" value="N-ACETYLTRANSFERASE DOMAIN-CONTAINING PROTEIN"/>
    <property type="match status" value="1"/>
</dbReference>
<keyword evidence="2" id="KW-0808">Transferase</keyword>
<dbReference type="PANTHER" id="PTHR43610">
    <property type="entry name" value="BLL6696 PROTEIN"/>
    <property type="match status" value="1"/>
</dbReference>
<feature type="domain" description="N-acetyltransferase" evidence="1">
    <location>
        <begin position="16"/>
        <end position="159"/>
    </location>
</feature>
<name>A0A8H2PUW3_9MICO</name>
<dbReference type="OrthoDB" id="9795199at2"/>
<protein>
    <submittedName>
        <fullName evidence="2">RimJ/RimL family protein N-acetyltransferase</fullName>
    </submittedName>
</protein>
<proteinExistence type="predicted"/>
<dbReference type="InterPro" id="IPR000182">
    <property type="entry name" value="GNAT_dom"/>
</dbReference>
<dbReference type="InterPro" id="IPR016181">
    <property type="entry name" value="Acyl_CoA_acyltransferase"/>
</dbReference>
<accession>A0A8H2PUW3</accession>
<evidence type="ECO:0000313" key="2">
    <source>
        <dbReference type="EMBL" id="TQO20167.1"/>
    </source>
</evidence>
<dbReference type="EMBL" id="VFRA01000001">
    <property type="protein sequence ID" value="TQO20167.1"/>
    <property type="molecule type" value="Genomic_DNA"/>
</dbReference>
<gene>
    <name evidence="2" type="ORF">FB472_1782</name>
</gene>
<dbReference type="SUPFAM" id="SSF55729">
    <property type="entry name" value="Acyl-CoA N-acyltransferases (Nat)"/>
    <property type="match status" value="1"/>
</dbReference>
<dbReference type="RefSeq" id="WP_141990552.1">
    <property type="nucleotide sequence ID" value="NZ_VFRA01000001.1"/>
</dbReference>
<dbReference type="Pfam" id="PF13302">
    <property type="entry name" value="Acetyltransf_3"/>
    <property type="match status" value="1"/>
</dbReference>
<evidence type="ECO:0000313" key="3">
    <source>
        <dbReference type="Proteomes" id="UP000316560"/>
    </source>
</evidence>
<reference evidence="2 3" key="1">
    <citation type="submission" date="2019-06" db="EMBL/GenBank/DDBJ databases">
        <title>Sequencing the genomes of 1000 actinobacteria strains.</title>
        <authorList>
            <person name="Klenk H.-P."/>
        </authorList>
    </citation>
    <scope>NUCLEOTIDE SEQUENCE [LARGE SCALE GENOMIC DNA]</scope>
    <source>
        <strain evidence="2 3">DSM 21947</strain>
    </source>
</reference>
<dbReference type="GO" id="GO:0016747">
    <property type="term" value="F:acyltransferase activity, transferring groups other than amino-acyl groups"/>
    <property type="evidence" value="ECO:0007669"/>
    <property type="project" value="InterPro"/>
</dbReference>
<comment type="caution">
    <text evidence="2">The sequence shown here is derived from an EMBL/GenBank/DDBJ whole genome shotgun (WGS) entry which is preliminary data.</text>
</comment>
<dbReference type="AlphaFoldDB" id="A0A8H2PUW3"/>
<sequence>MTVTRPEPGTFTGTHVVLEPLMEAHLAELWPAIGVPEVFAGGYGGGSGGLPSDAESFVEWMRGSYLGHADRFPFAVRLVGGVEAGRLVGVSTLGDLDDTNAGLQLGWTAYDPRVWGTAVNPETKLLLLGFAFDSGYVRVKIQADAINARSRAAILKLGATFEGIQRKHRIRADGSWRDTAVYSILDTEWPAIRAGLLERLGQEPRS</sequence>
<dbReference type="Gene3D" id="3.40.630.30">
    <property type="match status" value="1"/>
</dbReference>
<organism evidence="2 3">
    <name type="scientific">Rhodoglobus vestalii</name>
    <dbReference type="NCBI Taxonomy" id="193384"/>
    <lineage>
        <taxon>Bacteria</taxon>
        <taxon>Bacillati</taxon>
        <taxon>Actinomycetota</taxon>
        <taxon>Actinomycetes</taxon>
        <taxon>Micrococcales</taxon>
        <taxon>Microbacteriaceae</taxon>
        <taxon>Rhodoglobus</taxon>
    </lineage>
</organism>